<evidence type="ECO:0000313" key="1">
    <source>
        <dbReference type="EMBL" id="SVD03039.1"/>
    </source>
</evidence>
<sequence length="30" mass="3454">GELHIYDARQQILERTIEDPGPGTWLLQGF</sequence>
<protein>
    <submittedName>
        <fullName evidence="1">Uncharacterized protein</fullName>
    </submittedName>
</protein>
<feature type="non-terminal residue" evidence="1">
    <location>
        <position position="1"/>
    </location>
</feature>
<organism evidence="1">
    <name type="scientific">marine metagenome</name>
    <dbReference type="NCBI Taxonomy" id="408172"/>
    <lineage>
        <taxon>unclassified sequences</taxon>
        <taxon>metagenomes</taxon>
        <taxon>ecological metagenomes</taxon>
    </lineage>
</organism>
<proteinExistence type="predicted"/>
<accession>A0A382RZB4</accession>
<name>A0A382RZB4_9ZZZZ</name>
<dbReference type="AlphaFoldDB" id="A0A382RZB4"/>
<reference evidence="1" key="1">
    <citation type="submission" date="2018-05" db="EMBL/GenBank/DDBJ databases">
        <authorList>
            <person name="Lanie J.A."/>
            <person name="Ng W.-L."/>
            <person name="Kazmierczak K.M."/>
            <person name="Andrzejewski T.M."/>
            <person name="Davidsen T.M."/>
            <person name="Wayne K.J."/>
            <person name="Tettelin H."/>
            <person name="Glass J.I."/>
            <person name="Rusch D."/>
            <person name="Podicherti R."/>
            <person name="Tsui H.-C.T."/>
            <person name="Winkler M.E."/>
        </authorList>
    </citation>
    <scope>NUCLEOTIDE SEQUENCE</scope>
</reference>
<dbReference type="EMBL" id="UINC01125302">
    <property type="protein sequence ID" value="SVD03039.1"/>
    <property type="molecule type" value="Genomic_DNA"/>
</dbReference>
<gene>
    <name evidence="1" type="ORF">METZ01_LOCUS355893</name>
</gene>